<accession>A0A369I6M4</accession>
<feature type="transmembrane region" description="Helical" evidence="1">
    <location>
        <begin position="21"/>
        <end position="38"/>
    </location>
</feature>
<reference evidence="2 3" key="1">
    <citation type="submission" date="2018-07" db="EMBL/GenBank/DDBJ databases">
        <title>Genome analysis of Runella aurantiaca.</title>
        <authorList>
            <person name="Yang X."/>
        </authorList>
    </citation>
    <scope>NUCLEOTIDE SEQUENCE [LARGE SCALE GENOMIC DNA]</scope>
    <source>
        <strain evidence="2 3">YX9</strain>
    </source>
</reference>
<keyword evidence="1" id="KW-0472">Membrane</keyword>
<keyword evidence="1" id="KW-0812">Transmembrane</keyword>
<feature type="transmembrane region" description="Helical" evidence="1">
    <location>
        <begin position="50"/>
        <end position="72"/>
    </location>
</feature>
<evidence type="ECO:0000313" key="2">
    <source>
        <dbReference type="EMBL" id="RDB03885.1"/>
    </source>
</evidence>
<organism evidence="2 3">
    <name type="scientific">Runella aurantiaca</name>
    <dbReference type="NCBI Taxonomy" id="2282308"/>
    <lineage>
        <taxon>Bacteria</taxon>
        <taxon>Pseudomonadati</taxon>
        <taxon>Bacteroidota</taxon>
        <taxon>Cytophagia</taxon>
        <taxon>Cytophagales</taxon>
        <taxon>Spirosomataceae</taxon>
        <taxon>Runella</taxon>
    </lineage>
</organism>
<comment type="caution">
    <text evidence="2">The sequence shown here is derived from an EMBL/GenBank/DDBJ whole genome shotgun (WGS) entry which is preliminary data.</text>
</comment>
<evidence type="ECO:0000313" key="3">
    <source>
        <dbReference type="Proteomes" id="UP000253141"/>
    </source>
</evidence>
<name>A0A369I6M4_9BACT</name>
<keyword evidence="3" id="KW-1185">Reference proteome</keyword>
<gene>
    <name evidence="2" type="ORF">DVG78_21795</name>
</gene>
<sequence length="112" mass="12443">MTKRNLLTTPPIHPASLVKPMLLGAGIALTLITIYLLGVSEPNPAWGKLWMLRPLIIVPLAGAMGGAFFFFMDYQRQRGNWSKLLTYLLSLIGFLFVLWIGVVLGLDGTLWD</sequence>
<protein>
    <submittedName>
        <fullName evidence="2">Potassium transporter KefB</fullName>
    </submittedName>
</protein>
<feature type="transmembrane region" description="Helical" evidence="1">
    <location>
        <begin position="84"/>
        <end position="106"/>
    </location>
</feature>
<dbReference type="AlphaFoldDB" id="A0A369I6M4"/>
<dbReference type="OrthoDB" id="770034at2"/>
<dbReference type="Proteomes" id="UP000253141">
    <property type="component" value="Unassembled WGS sequence"/>
</dbReference>
<proteinExistence type="predicted"/>
<keyword evidence="1" id="KW-1133">Transmembrane helix</keyword>
<dbReference type="RefSeq" id="WP_114463145.1">
    <property type="nucleotide sequence ID" value="NZ_QPIW01000022.1"/>
</dbReference>
<evidence type="ECO:0000256" key="1">
    <source>
        <dbReference type="SAM" id="Phobius"/>
    </source>
</evidence>
<dbReference type="EMBL" id="QPIW01000022">
    <property type="protein sequence ID" value="RDB03885.1"/>
    <property type="molecule type" value="Genomic_DNA"/>
</dbReference>